<dbReference type="Proteomes" id="UP000631114">
    <property type="component" value="Unassembled WGS sequence"/>
</dbReference>
<evidence type="ECO:0000313" key="2">
    <source>
        <dbReference type="Proteomes" id="UP000631114"/>
    </source>
</evidence>
<dbReference type="InterPro" id="IPR044517">
    <property type="entry name" value="PHOX1-4"/>
</dbReference>
<dbReference type="PANTHER" id="PTHR46183:SF8">
    <property type="entry name" value="PROTEIN CLMP1"/>
    <property type="match status" value="1"/>
</dbReference>
<accession>A0A835M1W5</accession>
<protein>
    <submittedName>
        <fullName evidence="1">Uncharacterized protein</fullName>
    </submittedName>
</protein>
<gene>
    <name evidence="1" type="ORF">IFM89_027189</name>
</gene>
<reference evidence="1 2" key="1">
    <citation type="submission" date="2020-10" db="EMBL/GenBank/DDBJ databases">
        <title>The Coptis chinensis genome and diversification of protoberbering-type alkaloids.</title>
        <authorList>
            <person name="Wang B."/>
            <person name="Shu S."/>
            <person name="Song C."/>
            <person name="Liu Y."/>
        </authorList>
    </citation>
    <scope>NUCLEOTIDE SEQUENCE [LARGE SCALE GENOMIC DNA]</scope>
    <source>
        <strain evidence="1">HL-2020</strain>
        <tissue evidence="1">Leaf</tissue>
    </source>
</reference>
<dbReference type="PANTHER" id="PTHR46183">
    <property type="entry name" value="PROTEIN CLMP1"/>
    <property type="match status" value="1"/>
</dbReference>
<dbReference type="EMBL" id="JADFTS010000003">
    <property type="protein sequence ID" value="KAF9615940.1"/>
    <property type="molecule type" value="Genomic_DNA"/>
</dbReference>
<sequence>MAASKFQEVAALAFFNWGNVHMCAARKRIPLDDNASKEVITAQLQLAYDWVKEKYALAGEKYEEALKIKPDFYEGLLALGQQHFETAKLQWSFTLANKVCRIYIEWVVDSIILLQFANCNRLPYGLASPCDLKINNASDGLEVRSCPVS</sequence>
<proteinExistence type="predicted"/>
<name>A0A835M1W5_9MAGN</name>
<dbReference type="OrthoDB" id="1935770at2759"/>
<comment type="caution">
    <text evidence="1">The sequence shown here is derived from an EMBL/GenBank/DDBJ whole genome shotgun (WGS) entry which is preliminary data.</text>
</comment>
<organism evidence="1 2">
    <name type="scientific">Coptis chinensis</name>
    <dbReference type="NCBI Taxonomy" id="261450"/>
    <lineage>
        <taxon>Eukaryota</taxon>
        <taxon>Viridiplantae</taxon>
        <taxon>Streptophyta</taxon>
        <taxon>Embryophyta</taxon>
        <taxon>Tracheophyta</taxon>
        <taxon>Spermatophyta</taxon>
        <taxon>Magnoliopsida</taxon>
        <taxon>Ranunculales</taxon>
        <taxon>Ranunculaceae</taxon>
        <taxon>Coptidoideae</taxon>
        <taxon>Coptis</taxon>
    </lineage>
</organism>
<keyword evidence="2" id="KW-1185">Reference proteome</keyword>
<evidence type="ECO:0000313" key="1">
    <source>
        <dbReference type="EMBL" id="KAF9615940.1"/>
    </source>
</evidence>
<dbReference type="AlphaFoldDB" id="A0A835M1W5"/>